<dbReference type="SUPFAM" id="SSF55383">
    <property type="entry name" value="Copper amine oxidase, domain N"/>
    <property type="match status" value="1"/>
</dbReference>
<dbReference type="Proteomes" id="UP000502248">
    <property type="component" value="Chromosome"/>
</dbReference>
<dbReference type="RefSeq" id="WP_169281507.1">
    <property type="nucleotide sequence ID" value="NZ_CP051680.1"/>
</dbReference>
<dbReference type="Pfam" id="PF09992">
    <property type="entry name" value="NAGPA"/>
    <property type="match status" value="1"/>
</dbReference>
<proteinExistence type="predicted"/>
<feature type="domain" description="Copper amine oxidase-like N-terminal" evidence="1">
    <location>
        <begin position="791"/>
        <end position="900"/>
    </location>
</feature>
<dbReference type="KEGG" id="cheb:HH215_20070"/>
<keyword evidence="4" id="KW-1185">Reference proteome</keyword>
<dbReference type="PANTHER" id="PTHR40446">
    <property type="entry name" value="N-ACETYLGLUCOSAMINE-1-PHOSPHODIESTER ALPHA-N-ACETYLGLUCOSAMINIDASE"/>
    <property type="match status" value="1"/>
</dbReference>
<gene>
    <name evidence="3" type="ORF">HH215_20070</name>
</gene>
<dbReference type="InterPro" id="IPR018711">
    <property type="entry name" value="NAGPA"/>
</dbReference>
<evidence type="ECO:0000313" key="4">
    <source>
        <dbReference type="Proteomes" id="UP000502248"/>
    </source>
</evidence>
<dbReference type="Gene3D" id="3.30.457.10">
    <property type="entry name" value="Copper amine oxidase-like, N-terminal domain"/>
    <property type="match status" value="1"/>
</dbReference>
<protein>
    <submittedName>
        <fullName evidence="3">Copper amine oxidase</fullName>
    </submittedName>
</protein>
<feature type="domain" description="Phosphodiester glycosidase" evidence="2">
    <location>
        <begin position="243"/>
        <end position="427"/>
    </location>
</feature>
<evidence type="ECO:0000259" key="1">
    <source>
        <dbReference type="Pfam" id="PF07833"/>
    </source>
</evidence>
<dbReference type="EMBL" id="CP051680">
    <property type="protein sequence ID" value="QJD85242.1"/>
    <property type="molecule type" value="Genomic_DNA"/>
</dbReference>
<organism evidence="3 4">
    <name type="scientific">Cohnella herbarum</name>
    <dbReference type="NCBI Taxonomy" id="2728023"/>
    <lineage>
        <taxon>Bacteria</taxon>
        <taxon>Bacillati</taxon>
        <taxon>Bacillota</taxon>
        <taxon>Bacilli</taxon>
        <taxon>Bacillales</taxon>
        <taxon>Paenibacillaceae</taxon>
        <taxon>Cohnella</taxon>
    </lineage>
</organism>
<evidence type="ECO:0000313" key="3">
    <source>
        <dbReference type="EMBL" id="QJD85242.1"/>
    </source>
</evidence>
<dbReference type="InterPro" id="IPR036582">
    <property type="entry name" value="Mao_N_sf"/>
</dbReference>
<sequence>MLQLQPTQARHKRNRLILPFLAGVLIFTGPFNTGAIPTAHAASTASQAAVTYKLVQQSETIVTSGVRQISYAWVPSDKTKATEMLHVLQVDLQNPYVQLNAMGGQKGSVTSRQSIGAMTKETGAIAGINGDVFRTASGTEGVPMGAQITSGQLLVSTEKLQGMYAFGVTKDRQPIIDNFVFTGTVTAADGVTTFPLAGLNKSAYRTEPDKAYSHVNALYMYTNAWTASERPANSAATPTEALVVDGIVTEISVSGAIQTAIPANGYILRGHGTAANFIKTSLIVGDRINTTSSLQSADGKSYDPASFQMMVSGHTLLLNNGAAVPFTRDISGVSGSADRARTAVGYSKDGTTAYLLTVEENGGREGVTLKELQQMLVELGVWKAVNMDGGGSTTMVSRPLGEFQTQLTHPTFYGTTQRQVTNGIGVYTTAPQGTLKGIVASGARTLFMGQQATYSLKAYDSYYNPIDPNGLQPTWSLDKQLGAFVGGTFTASKPGSAMLQVNAGGNASDSIPIEVIGEAQVSKLLVEPNTAVLKPGAVISMQVKAQLTDGRQLNVPASSVSWEFRGFTATSSDGKITVNKVQNNIAAGYAIARYDGFGAVAVLAPGTERALEDFENVSYNVGFSATPIETVGAASIMTGIPGRETSKVLAMDYDFTVGFGKRFANAVLNNGKGITIEGTPSSLSLDVLGDQSMHWLRAEFTDVNGKTVYATIADQIDWAGWKNFRVDLAAAGLKGTSKLTKLYIVNKEEDQDERAMQGQLAFDNLSLQYPPDQIAVAQPTIVMTVGKKQATVDGKKTMLPGAPFVQKGTNTNYLPLRFVADSLGAQVVWNNKAKRVTVLRGDKMLELWVGSDNMTVNGVRQPITVAPMVIKGSVYVPVRVISEQLGQKVDWESKTKTITIH</sequence>
<evidence type="ECO:0000259" key="2">
    <source>
        <dbReference type="Pfam" id="PF09992"/>
    </source>
</evidence>
<dbReference type="PANTHER" id="PTHR40446:SF2">
    <property type="entry name" value="N-ACETYLGLUCOSAMINE-1-PHOSPHODIESTER ALPHA-N-ACETYLGLUCOSAMINIDASE"/>
    <property type="match status" value="1"/>
</dbReference>
<reference evidence="3 4" key="1">
    <citation type="submission" date="2020-04" db="EMBL/GenBank/DDBJ databases">
        <title>Genome sequencing of novel species.</title>
        <authorList>
            <person name="Heo J."/>
            <person name="Kim S.-J."/>
            <person name="Kim J.-S."/>
            <person name="Hong S.-B."/>
            <person name="Kwon S.-W."/>
        </authorList>
    </citation>
    <scope>NUCLEOTIDE SEQUENCE [LARGE SCALE GENOMIC DNA]</scope>
    <source>
        <strain evidence="3 4">MFER-1</strain>
    </source>
</reference>
<dbReference type="Pfam" id="PF07833">
    <property type="entry name" value="Cu_amine_oxidN1"/>
    <property type="match status" value="1"/>
</dbReference>
<accession>A0A7Z2VLF2</accession>
<name>A0A7Z2VLF2_9BACL</name>
<dbReference type="InterPro" id="IPR012854">
    <property type="entry name" value="Cu_amine_oxidase-like_N"/>
</dbReference>
<dbReference type="AlphaFoldDB" id="A0A7Z2VLF2"/>